<evidence type="ECO:0000313" key="5">
    <source>
        <dbReference type="Proteomes" id="UP000726777"/>
    </source>
</evidence>
<dbReference type="GO" id="GO:0015074">
    <property type="term" value="P:DNA integration"/>
    <property type="evidence" value="ECO:0007669"/>
    <property type="project" value="InterPro"/>
</dbReference>
<comment type="caution">
    <text evidence="4">The sequence shown here is derived from an EMBL/GenBank/DDBJ whole genome shotgun (WGS) entry which is preliminary data.</text>
</comment>
<dbReference type="EMBL" id="JACVHL010000002">
    <property type="protein sequence ID" value="MCC3803820.1"/>
    <property type="molecule type" value="Genomic_DNA"/>
</dbReference>
<sequence>MSLMQLPKIGSIQNIPSIQLSNGKQIELNTDIRPDRIRSLGLLPEQVHQSPELLAFSEKFLEEFKFVRGGLRDRSWNELQNKWSQFFNYCLSNQLVPLPASHDTVFEYIRLRSKVLHRSTLKRDMWAINAIHNAAGFMKPCDDQAIKNFVKRVSEEQAANGIFITQAVALLSIDLDEIEKEFKERRTVQSMRDRAILGLMFSCLLRGSELRNVKFEHVDLSRRKLLIPISKTNHSGEPDIAPISTKAAGWLNEYMTIAGEFGPGDFLFRGVSKYDKLFKSGKKQLSHDALVGVFHRGFDVVAYRKSPGRRFSCHSTRVGCCQALWEAGVPLEKIMKLGRWSTEEMAYRYGRAHKVSDDAIESVM</sequence>
<keyword evidence="1" id="KW-0238">DNA-binding</keyword>
<dbReference type="PROSITE" id="PS51898">
    <property type="entry name" value="TYR_RECOMBINASE"/>
    <property type="match status" value="1"/>
</dbReference>
<dbReference type="InterPro" id="IPR010998">
    <property type="entry name" value="Integrase_recombinase_N"/>
</dbReference>
<dbReference type="GO" id="GO:0003677">
    <property type="term" value="F:DNA binding"/>
    <property type="evidence" value="ECO:0007669"/>
    <property type="project" value="UniProtKB-KW"/>
</dbReference>
<keyword evidence="2" id="KW-0233">DNA recombination</keyword>
<dbReference type="Proteomes" id="UP000726777">
    <property type="component" value="Unassembled WGS sequence"/>
</dbReference>
<dbReference type="GO" id="GO:0006310">
    <property type="term" value="P:DNA recombination"/>
    <property type="evidence" value="ECO:0007669"/>
    <property type="project" value="UniProtKB-KW"/>
</dbReference>
<evidence type="ECO:0000313" key="4">
    <source>
        <dbReference type="EMBL" id="MCC3803820.1"/>
    </source>
</evidence>
<name>A0A9Q3YKA6_VIBPH</name>
<evidence type="ECO:0000259" key="3">
    <source>
        <dbReference type="PROSITE" id="PS51898"/>
    </source>
</evidence>
<dbReference type="InterPro" id="IPR011010">
    <property type="entry name" value="DNA_brk_join_enz"/>
</dbReference>
<dbReference type="SUPFAM" id="SSF56349">
    <property type="entry name" value="DNA breaking-rejoining enzymes"/>
    <property type="match status" value="1"/>
</dbReference>
<feature type="domain" description="Tyr recombinase" evidence="3">
    <location>
        <begin position="168"/>
        <end position="364"/>
    </location>
</feature>
<evidence type="ECO:0000256" key="1">
    <source>
        <dbReference type="ARBA" id="ARBA00023125"/>
    </source>
</evidence>
<dbReference type="SUPFAM" id="SSF47823">
    <property type="entry name" value="lambda integrase-like, N-terminal domain"/>
    <property type="match status" value="1"/>
</dbReference>
<dbReference type="AlphaFoldDB" id="A0A9Q3YKA6"/>
<dbReference type="InterPro" id="IPR002104">
    <property type="entry name" value="Integrase_catalytic"/>
</dbReference>
<dbReference type="Gene3D" id="1.10.443.10">
    <property type="entry name" value="Intergrase catalytic core"/>
    <property type="match status" value="1"/>
</dbReference>
<accession>A0A9Q3YKA6</accession>
<reference evidence="4" key="1">
    <citation type="submission" date="2020-09" db="EMBL/GenBank/DDBJ databases">
        <title>Genome sequence of Vibrio parahaemolyticus isolates.</title>
        <authorList>
            <person name="Hammerl J.A."/>
            <person name="Strauch E."/>
        </authorList>
    </citation>
    <scope>NUCLEOTIDE SEQUENCE</scope>
    <source>
        <strain evidence="4">17-VB00146</strain>
    </source>
</reference>
<protein>
    <submittedName>
        <fullName evidence="4">Tyrosine-type recombinase/integrase</fullName>
    </submittedName>
</protein>
<dbReference type="Pfam" id="PF00589">
    <property type="entry name" value="Phage_integrase"/>
    <property type="match status" value="1"/>
</dbReference>
<dbReference type="RefSeq" id="WP_228085494.1">
    <property type="nucleotide sequence ID" value="NZ_JACVHL010000002.1"/>
</dbReference>
<evidence type="ECO:0000256" key="2">
    <source>
        <dbReference type="ARBA" id="ARBA00023172"/>
    </source>
</evidence>
<organism evidence="4 5">
    <name type="scientific">Vibrio parahaemolyticus</name>
    <dbReference type="NCBI Taxonomy" id="670"/>
    <lineage>
        <taxon>Bacteria</taxon>
        <taxon>Pseudomonadati</taxon>
        <taxon>Pseudomonadota</taxon>
        <taxon>Gammaproteobacteria</taxon>
        <taxon>Vibrionales</taxon>
        <taxon>Vibrionaceae</taxon>
        <taxon>Vibrio</taxon>
    </lineage>
</organism>
<gene>
    <name evidence="4" type="ORF">IB292_02100</name>
</gene>
<proteinExistence type="predicted"/>
<dbReference type="Gene3D" id="1.10.150.130">
    <property type="match status" value="1"/>
</dbReference>
<dbReference type="InterPro" id="IPR013762">
    <property type="entry name" value="Integrase-like_cat_sf"/>
</dbReference>